<name>A3IM13_9CHRO</name>
<organism evidence="1 2">
    <name type="scientific">Crocosphaera chwakensis CCY0110</name>
    <dbReference type="NCBI Taxonomy" id="391612"/>
    <lineage>
        <taxon>Bacteria</taxon>
        <taxon>Bacillati</taxon>
        <taxon>Cyanobacteriota</taxon>
        <taxon>Cyanophyceae</taxon>
        <taxon>Oscillatoriophycideae</taxon>
        <taxon>Chroococcales</taxon>
        <taxon>Aphanothecaceae</taxon>
        <taxon>Crocosphaera</taxon>
        <taxon>Crocosphaera chwakensis</taxon>
    </lineage>
</organism>
<protein>
    <submittedName>
        <fullName evidence="1">Uncharacterized protein</fullName>
    </submittedName>
</protein>
<accession>A3IM13</accession>
<dbReference type="RefSeq" id="WP_008274388.1">
    <property type="nucleotide sequence ID" value="NZ_AAXW01000006.1"/>
</dbReference>
<reference evidence="1 2" key="1">
    <citation type="submission" date="2007-03" db="EMBL/GenBank/DDBJ databases">
        <authorList>
            <person name="Stal L."/>
            <person name="Ferriera S."/>
            <person name="Johnson J."/>
            <person name="Kravitz S."/>
            <person name="Beeson K."/>
            <person name="Sutton G."/>
            <person name="Rogers Y.-H."/>
            <person name="Friedman R."/>
            <person name="Frazier M."/>
            <person name="Venter J.C."/>
        </authorList>
    </citation>
    <scope>NUCLEOTIDE SEQUENCE [LARGE SCALE GENOMIC DNA]</scope>
    <source>
        <strain evidence="1 2">CCY0110</strain>
    </source>
</reference>
<evidence type="ECO:0000313" key="2">
    <source>
        <dbReference type="Proteomes" id="UP000003781"/>
    </source>
</evidence>
<keyword evidence="2" id="KW-1185">Reference proteome</keyword>
<sequence>MQNSATKKHGGLIRNTWSGLYRHSNRTVVWIDTPIYKMPGYQFEFYGGLEVINYLETHRDERSHYLQKETILDVNVLMLTDLKILTLSNLVIEEKLKNKLPLLENTMNTNNQQELQNQSQELMTPSLPKKMTRWLVHIEEVEVEICKDENNKYYVRHNLYWYIIHNRKNPDPIHNCVIKNCEIMINNRLPTIWWVGYTFKFEELEFEDGLITEAVLLPLKMFEDLIKYHFAESTKNSTAEPPKSSDYFYQQYQLGKWLQNNSLGQFKK</sequence>
<dbReference type="EMBL" id="AAXW01000006">
    <property type="protein sequence ID" value="EAZ92469.1"/>
    <property type="molecule type" value="Genomic_DNA"/>
</dbReference>
<dbReference type="eggNOG" id="COG0322">
    <property type="taxonomic scope" value="Bacteria"/>
</dbReference>
<evidence type="ECO:0000313" key="1">
    <source>
        <dbReference type="EMBL" id="EAZ92469.1"/>
    </source>
</evidence>
<dbReference type="Proteomes" id="UP000003781">
    <property type="component" value="Unassembled WGS sequence"/>
</dbReference>
<comment type="caution">
    <text evidence="1">The sequence shown here is derived from an EMBL/GenBank/DDBJ whole genome shotgun (WGS) entry which is preliminary data.</text>
</comment>
<dbReference type="AlphaFoldDB" id="A3IM13"/>
<proteinExistence type="predicted"/>
<gene>
    <name evidence="1" type="ORF">CY0110_02049</name>
</gene>